<name>A0A4R2GFJ6_9BACT</name>
<keyword evidence="2" id="KW-1185">Reference proteome</keyword>
<sequence length="110" mass="12246">MEKLVPYVNLGYENDNSGNLKEFILNVSALLPDDSKTKISGDGKISDDKYYRKITIDYNGGSKSLKEFDFSIKIKRKDIGLLERGIKLELAEAGAKGGGNKGLVIEYEWP</sequence>
<gene>
    <name evidence="1" type="ORF">EV194_11198</name>
</gene>
<dbReference type="AlphaFoldDB" id="A0A4R2GFJ6"/>
<dbReference type="RefSeq" id="WP_132434562.1">
    <property type="nucleotide sequence ID" value="NZ_SLWK01000011.1"/>
</dbReference>
<proteinExistence type="predicted"/>
<organism evidence="1 2">
    <name type="scientific">Natronoflexus pectinivorans</name>
    <dbReference type="NCBI Taxonomy" id="682526"/>
    <lineage>
        <taxon>Bacteria</taxon>
        <taxon>Pseudomonadati</taxon>
        <taxon>Bacteroidota</taxon>
        <taxon>Bacteroidia</taxon>
        <taxon>Marinilabiliales</taxon>
        <taxon>Marinilabiliaceae</taxon>
        <taxon>Natronoflexus</taxon>
    </lineage>
</organism>
<reference evidence="1 2" key="1">
    <citation type="submission" date="2019-03" db="EMBL/GenBank/DDBJ databases">
        <title>Genomic Encyclopedia of Type Strains, Phase IV (KMG-IV): sequencing the most valuable type-strain genomes for metagenomic binning, comparative biology and taxonomic classification.</title>
        <authorList>
            <person name="Goeker M."/>
        </authorList>
    </citation>
    <scope>NUCLEOTIDE SEQUENCE [LARGE SCALE GENOMIC DNA]</scope>
    <source>
        <strain evidence="1 2">DSM 24179</strain>
    </source>
</reference>
<evidence type="ECO:0000313" key="2">
    <source>
        <dbReference type="Proteomes" id="UP000295221"/>
    </source>
</evidence>
<comment type="caution">
    <text evidence="1">The sequence shown here is derived from an EMBL/GenBank/DDBJ whole genome shotgun (WGS) entry which is preliminary data.</text>
</comment>
<dbReference type="EMBL" id="SLWK01000011">
    <property type="protein sequence ID" value="TCO06978.1"/>
    <property type="molecule type" value="Genomic_DNA"/>
</dbReference>
<protein>
    <submittedName>
        <fullName evidence="1">Uncharacterized protein</fullName>
    </submittedName>
</protein>
<evidence type="ECO:0000313" key="1">
    <source>
        <dbReference type="EMBL" id="TCO06978.1"/>
    </source>
</evidence>
<dbReference type="Proteomes" id="UP000295221">
    <property type="component" value="Unassembled WGS sequence"/>
</dbReference>
<accession>A0A4R2GFJ6</accession>
<dbReference type="OrthoDB" id="1122629at2"/>